<dbReference type="OrthoDB" id="2678828at2"/>
<organism evidence="1 2">
    <name type="scientific">Fontibacillus panacisegetis</name>
    <dbReference type="NCBI Taxonomy" id="670482"/>
    <lineage>
        <taxon>Bacteria</taxon>
        <taxon>Bacillati</taxon>
        <taxon>Bacillota</taxon>
        <taxon>Bacilli</taxon>
        <taxon>Bacillales</taxon>
        <taxon>Paenibacillaceae</taxon>
        <taxon>Fontibacillus</taxon>
    </lineage>
</organism>
<evidence type="ECO:0000313" key="2">
    <source>
        <dbReference type="Proteomes" id="UP000198972"/>
    </source>
</evidence>
<name>A0A1G7SNH3_9BACL</name>
<sequence>MNIKQVVIVGTMAFVITLTPGISGQLISGSASACPIKQSNLHNDNTSESGNDDFNEALGVSADETVYNALLEGNSLADIADSHQQDVDRLIELQVSQMQGQLTQRYRQGNLSPESYSEQMKELPDIIKESVYKRYTI</sequence>
<evidence type="ECO:0000313" key="1">
    <source>
        <dbReference type="EMBL" id="SDG24647.1"/>
    </source>
</evidence>
<dbReference type="EMBL" id="FNBG01000031">
    <property type="protein sequence ID" value="SDG24647.1"/>
    <property type="molecule type" value="Genomic_DNA"/>
</dbReference>
<keyword evidence="2" id="KW-1185">Reference proteome</keyword>
<proteinExistence type="predicted"/>
<gene>
    <name evidence="1" type="ORF">SAMN04488542_13119</name>
</gene>
<dbReference type="RefSeq" id="WP_139173162.1">
    <property type="nucleotide sequence ID" value="NZ_FNBG01000031.1"/>
</dbReference>
<protein>
    <submittedName>
        <fullName evidence="1">Uncharacterized protein</fullName>
    </submittedName>
</protein>
<dbReference type="AlphaFoldDB" id="A0A1G7SNH3"/>
<accession>A0A1G7SNH3</accession>
<dbReference type="Proteomes" id="UP000198972">
    <property type="component" value="Unassembled WGS sequence"/>
</dbReference>
<reference evidence="1 2" key="1">
    <citation type="submission" date="2016-10" db="EMBL/GenBank/DDBJ databases">
        <authorList>
            <person name="de Groot N.N."/>
        </authorList>
    </citation>
    <scope>NUCLEOTIDE SEQUENCE [LARGE SCALE GENOMIC DNA]</scope>
    <source>
        <strain evidence="1 2">DSM 28129</strain>
    </source>
</reference>
<dbReference type="PROSITE" id="PS51257">
    <property type="entry name" value="PROKAR_LIPOPROTEIN"/>
    <property type="match status" value="1"/>
</dbReference>